<evidence type="ECO:0000256" key="8">
    <source>
        <dbReference type="SAM" id="Phobius"/>
    </source>
</evidence>
<feature type="transmembrane region" description="Helical" evidence="8">
    <location>
        <begin position="6"/>
        <end position="24"/>
    </location>
</feature>
<accession>A0A9D5BBH8</accession>
<comment type="subcellular location">
    <subcellularLocation>
        <location evidence="1 7">Membrane</location>
        <topology evidence="1 7">Single-pass type I membrane protein</topology>
    </subcellularLocation>
</comment>
<reference evidence="10 11" key="1">
    <citation type="journal article" date="2022" name="Nat. Genet.">
        <title>Improved pea reference genome and pan-genome highlight genomic features and evolutionary characteristics.</title>
        <authorList>
            <person name="Yang T."/>
            <person name="Liu R."/>
            <person name="Luo Y."/>
            <person name="Hu S."/>
            <person name="Wang D."/>
            <person name="Wang C."/>
            <person name="Pandey M.K."/>
            <person name="Ge S."/>
            <person name="Xu Q."/>
            <person name="Li N."/>
            <person name="Li G."/>
            <person name="Huang Y."/>
            <person name="Saxena R.K."/>
            <person name="Ji Y."/>
            <person name="Li M."/>
            <person name="Yan X."/>
            <person name="He Y."/>
            <person name="Liu Y."/>
            <person name="Wang X."/>
            <person name="Xiang C."/>
            <person name="Varshney R.K."/>
            <person name="Ding H."/>
            <person name="Gao S."/>
            <person name="Zong X."/>
        </authorList>
    </citation>
    <scope>NUCLEOTIDE SEQUENCE [LARGE SCALE GENOMIC DNA]</scope>
    <source>
        <strain evidence="10 11">cv. Zhongwan 6</strain>
    </source>
</reference>
<feature type="domain" description="GOLD" evidence="9">
    <location>
        <begin position="60"/>
        <end position="152"/>
    </location>
</feature>
<dbReference type="Proteomes" id="UP001058974">
    <property type="component" value="Chromosome 2"/>
</dbReference>
<evidence type="ECO:0000256" key="6">
    <source>
        <dbReference type="ARBA" id="ARBA00023136"/>
    </source>
</evidence>
<comment type="caution">
    <text evidence="10">The sequence shown here is derived from an EMBL/GenBank/DDBJ whole genome shotgun (WGS) entry which is preliminary data.</text>
</comment>
<dbReference type="InterPro" id="IPR009038">
    <property type="entry name" value="GOLD_dom"/>
</dbReference>
<dbReference type="AlphaFoldDB" id="A0A9D5BBH8"/>
<keyword evidence="4" id="KW-0732">Signal</keyword>
<keyword evidence="3 7" id="KW-0812">Transmembrane</keyword>
<evidence type="ECO:0000256" key="7">
    <source>
        <dbReference type="RuleBase" id="RU003827"/>
    </source>
</evidence>
<gene>
    <name evidence="10" type="ORF">KIW84_023696</name>
</gene>
<protein>
    <recommendedName>
        <fullName evidence="9">GOLD domain-containing protein</fullName>
    </recommendedName>
</protein>
<dbReference type="Pfam" id="PF01105">
    <property type="entry name" value="EMP24_GP25L"/>
    <property type="match status" value="1"/>
</dbReference>
<sequence length="242" mass="27928">FYKLILIILNFLPLLSIPIMNRFGLNTQQSYLPFVLLVTIVLFSYSVQSIRFELSHGKDARCFSEDLIKNSMVVGHYSIVNQNNDQPLPPNHTIGVQVSTHGVTNAILYRADEIQLGQFAFTADETEQYVICFLGTTEDSKGTLSIDFDIRSGVTTLGRPNIAKRSNIDRMVYEVQMLHETALSIKDEMSYLLQRNTEMLELNWITDNRMFLWIFVSYFVTFSVTGLQLWHLRAFLRKKKII</sequence>
<evidence type="ECO:0000256" key="2">
    <source>
        <dbReference type="ARBA" id="ARBA00007104"/>
    </source>
</evidence>
<dbReference type="Gramene" id="Psat02G0369600-T1">
    <property type="protein sequence ID" value="KAI5437675.1"/>
    <property type="gene ID" value="KIW84_023696"/>
</dbReference>
<comment type="similarity">
    <text evidence="2 7">Belongs to the EMP24/GP25L family.</text>
</comment>
<evidence type="ECO:0000259" key="9">
    <source>
        <dbReference type="PROSITE" id="PS50866"/>
    </source>
</evidence>
<evidence type="ECO:0000256" key="4">
    <source>
        <dbReference type="ARBA" id="ARBA00022729"/>
    </source>
</evidence>
<dbReference type="GO" id="GO:0016020">
    <property type="term" value="C:membrane"/>
    <property type="evidence" value="ECO:0007669"/>
    <property type="project" value="UniProtKB-SubCell"/>
</dbReference>
<evidence type="ECO:0000256" key="1">
    <source>
        <dbReference type="ARBA" id="ARBA00004479"/>
    </source>
</evidence>
<name>A0A9D5BBH8_PEA</name>
<dbReference type="PROSITE" id="PS50866">
    <property type="entry name" value="GOLD"/>
    <property type="match status" value="1"/>
</dbReference>
<feature type="transmembrane region" description="Helical" evidence="8">
    <location>
        <begin position="210"/>
        <end position="230"/>
    </location>
</feature>
<feature type="non-terminal residue" evidence="10">
    <location>
        <position position="1"/>
    </location>
</feature>
<keyword evidence="5 8" id="KW-1133">Transmembrane helix</keyword>
<organism evidence="10 11">
    <name type="scientific">Pisum sativum</name>
    <name type="common">Garden pea</name>
    <name type="synonym">Lathyrus oleraceus</name>
    <dbReference type="NCBI Taxonomy" id="3888"/>
    <lineage>
        <taxon>Eukaryota</taxon>
        <taxon>Viridiplantae</taxon>
        <taxon>Streptophyta</taxon>
        <taxon>Embryophyta</taxon>
        <taxon>Tracheophyta</taxon>
        <taxon>Spermatophyta</taxon>
        <taxon>Magnoliopsida</taxon>
        <taxon>eudicotyledons</taxon>
        <taxon>Gunneridae</taxon>
        <taxon>Pentapetalae</taxon>
        <taxon>rosids</taxon>
        <taxon>fabids</taxon>
        <taxon>Fabales</taxon>
        <taxon>Fabaceae</taxon>
        <taxon>Papilionoideae</taxon>
        <taxon>50 kb inversion clade</taxon>
        <taxon>NPAAA clade</taxon>
        <taxon>Hologalegina</taxon>
        <taxon>IRL clade</taxon>
        <taxon>Fabeae</taxon>
        <taxon>Lathyrus</taxon>
    </lineage>
</organism>
<evidence type="ECO:0000256" key="5">
    <source>
        <dbReference type="ARBA" id="ARBA00022989"/>
    </source>
</evidence>
<dbReference type="EMBL" id="JAMSHJ010000002">
    <property type="protein sequence ID" value="KAI5437675.1"/>
    <property type="molecule type" value="Genomic_DNA"/>
</dbReference>
<keyword evidence="6 8" id="KW-0472">Membrane</keyword>
<dbReference type="SMART" id="SM01190">
    <property type="entry name" value="EMP24_GP25L"/>
    <property type="match status" value="1"/>
</dbReference>
<feature type="transmembrane region" description="Helical" evidence="8">
    <location>
        <begin position="31"/>
        <end position="48"/>
    </location>
</feature>
<dbReference type="InterPro" id="IPR015720">
    <property type="entry name" value="Emp24-like"/>
</dbReference>
<evidence type="ECO:0000313" key="10">
    <source>
        <dbReference type="EMBL" id="KAI5437675.1"/>
    </source>
</evidence>
<dbReference type="PANTHER" id="PTHR22811">
    <property type="entry name" value="TRANSMEMBRANE EMP24 DOMAIN-CONTAINING PROTEIN"/>
    <property type="match status" value="1"/>
</dbReference>
<keyword evidence="11" id="KW-1185">Reference proteome</keyword>
<evidence type="ECO:0000256" key="3">
    <source>
        <dbReference type="ARBA" id="ARBA00022692"/>
    </source>
</evidence>
<proteinExistence type="inferred from homology"/>
<evidence type="ECO:0000313" key="11">
    <source>
        <dbReference type="Proteomes" id="UP001058974"/>
    </source>
</evidence>